<organism evidence="2 3">
    <name type="scientific">Hydrogenispora ethanolica</name>
    <dbReference type="NCBI Taxonomy" id="1082276"/>
    <lineage>
        <taxon>Bacteria</taxon>
        <taxon>Bacillati</taxon>
        <taxon>Bacillota</taxon>
        <taxon>Hydrogenispora</taxon>
    </lineage>
</organism>
<comment type="caution">
    <text evidence="2">The sequence shown here is derived from an EMBL/GenBank/DDBJ whole genome shotgun (WGS) entry which is preliminary data.</text>
</comment>
<keyword evidence="1" id="KW-0812">Transmembrane</keyword>
<reference evidence="2 3" key="1">
    <citation type="submission" date="2019-03" db="EMBL/GenBank/DDBJ databases">
        <title>Genomic Encyclopedia of Type Strains, Phase IV (KMG-IV): sequencing the most valuable type-strain genomes for metagenomic binning, comparative biology and taxonomic classification.</title>
        <authorList>
            <person name="Goeker M."/>
        </authorList>
    </citation>
    <scope>NUCLEOTIDE SEQUENCE [LARGE SCALE GENOMIC DNA]</scope>
    <source>
        <strain evidence="2 3">LX-B</strain>
    </source>
</reference>
<keyword evidence="3" id="KW-1185">Reference proteome</keyword>
<name>A0A4V2QG28_HYDET</name>
<keyword evidence="1" id="KW-0472">Membrane</keyword>
<protein>
    <submittedName>
        <fullName evidence="2">Uncharacterized protein</fullName>
    </submittedName>
</protein>
<dbReference type="Proteomes" id="UP000295008">
    <property type="component" value="Unassembled WGS sequence"/>
</dbReference>
<evidence type="ECO:0000256" key="1">
    <source>
        <dbReference type="SAM" id="Phobius"/>
    </source>
</evidence>
<sequence length="53" mass="5929">METVILKILLVIGIIIWTGIELGKANRQANEIMSKSRRKIDGEQESSECRDAA</sequence>
<evidence type="ECO:0000313" key="2">
    <source>
        <dbReference type="EMBL" id="TCL74217.1"/>
    </source>
</evidence>
<proteinExistence type="predicted"/>
<dbReference type="AlphaFoldDB" id="A0A4V2QG28"/>
<feature type="transmembrane region" description="Helical" evidence="1">
    <location>
        <begin position="6"/>
        <end position="23"/>
    </location>
</feature>
<evidence type="ECO:0000313" key="3">
    <source>
        <dbReference type="Proteomes" id="UP000295008"/>
    </source>
</evidence>
<keyword evidence="1" id="KW-1133">Transmembrane helix</keyword>
<accession>A0A4V2QG28</accession>
<gene>
    <name evidence="2" type="ORF">EDC14_1004155</name>
</gene>
<dbReference type="EMBL" id="SLUN01000004">
    <property type="protein sequence ID" value="TCL74217.1"/>
    <property type="molecule type" value="Genomic_DNA"/>
</dbReference>